<feature type="compositionally biased region" description="Basic and acidic residues" evidence="1">
    <location>
        <begin position="63"/>
        <end position="76"/>
    </location>
</feature>
<feature type="region of interest" description="Disordered" evidence="1">
    <location>
        <begin position="31"/>
        <end position="88"/>
    </location>
</feature>
<evidence type="ECO:0000313" key="4">
    <source>
        <dbReference type="Proteomes" id="UP000632535"/>
    </source>
</evidence>
<keyword evidence="4" id="KW-1185">Reference proteome</keyword>
<sequence>MSTGGPSPTRRAVLEGLGVAVVGGVAGFAWFNAVGPPPEDERDRLEDERDDVEDRLEDERDDVEDRREEERERLEDLQDDDGPGRGSR</sequence>
<keyword evidence="2" id="KW-0812">Transmembrane</keyword>
<feature type="transmembrane region" description="Helical" evidence="2">
    <location>
        <begin position="12"/>
        <end position="31"/>
    </location>
</feature>
<accession>A0ABQ2B7U7</accession>
<reference evidence="4" key="1">
    <citation type="journal article" date="2019" name="Int. J. Syst. Evol. Microbiol.">
        <title>The Global Catalogue of Microorganisms (GCM) 10K type strain sequencing project: providing services to taxonomists for standard genome sequencing and annotation.</title>
        <authorList>
            <consortium name="The Broad Institute Genomics Platform"/>
            <consortium name="The Broad Institute Genome Sequencing Center for Infectious Disease"/>
            <person name="Wu L."/>
            <person name="Ma J."/>
        </authorList>
    </citation>
    <scope>NUCLEOTIDE SEQUENCE [LARGE SCALE GENOMIC DNA]</scope>
    <source>
        <strain evidence="4">CCM 8653</strain>
    </source>
</reference>
<evidence type="ECO:0000256" key="2">
    <source>
        <dbReference type="SAM" id="Phobius"/>
    </source>
</evidence>
<comment type="caution">
    <text evidence="3">The sequence shown here is derived from an EMBL/GenBank/DDBJ whole genome shotgun (WGS) entry which is preliminary data.</text>
</comment>
<evidence type="ECO:0000313" key="3">
    <source>
        <dbReference type="EMBL" id="GGI08105.1"/>
    </source>
</evidence>
<proteinExistence type="predicted"/>
<gene>
    <name evidence="3" type="ORF">GCM10007368_19490</name>
</gene>
<dbReference type="EMBL" id="BMDG01000006">
    <property type="protein sequence ID" value="GGI08105.1"/>
    <property type="molecule type" value="Genomic_DNA"/>
</dbReference>
<feature type="compositionally biased region" description="Acidic residues" evidence="1">
    <location>
        <begin position="48"/>
        <end position="62"/>
    </location>
</feature>
<dbReference type="Proteomes" id="UP000632535">
    <property type="component" value="Unassembled WGS sequence"/>
</dbReference>
<keyword evidence="2" id="KW-1133">Transmembrane helix</keyword>
<keyword evidence="2" id="KW-0472">Membrane</keyword>
<evidence type="ECO:0000256" key="1">
    <source>
        <dbReference type="SAM" id="MobiDB-lite"/>
    </source>
</evidence>
<organism evidence="3 4">
    <name type="scientific">Isoptericola cucumis</name>
    <dbReference type="NCBI Taxonomy" id="1776856"/>
    <lineage>
        <taxon>Bacteria</taxon>
        <taxon>Bacillati</taxon>
        <taxon>Actinomycetota</taxon>
        <taxon>Actinomycetes</taxon>
        <taxon>Micrococcales</taxon>
        <taxon>Promicromonosporaceae</taxon>
        <taxon>Isoptericola</taxon>
    </lineage>
</organism>
<dbReference type="RefSeq" id="WP_188523518.1">
    <property type="nucleotide sequence ID" value="NZ_BMDG01000006.1"/>
</dbReference>
<name>A0ABQ2B7U7_9MICO</name>
<protein>
    <submittedName>
        <fullName evidence="3">Uncharacterized protein</fullName>
    </submittedName>
</protein>